<proteinExistence type="predicted"/>
<comment type="caution">
    <text evidence="1">The sequence shown here is derived from an EMBL/GenBank/DDBJ whole genome shotgun (WGS) entry which is preliminary data.</text>
</comment>
<organism evidence="1 2">
    <name type="scientific">Pseudoalteromonas fuliginea</name>
    <dbReference type="NCBI Taxonomy" id="1872678"/>
    <lineage>
        <taxon>Bacteria</taxon>
        <taxon>Pseudomonadati</taxon>
        <taxon>Pseudomonadota</taxon>
        <taxon>Gammaproteobacteria</taxon>
        <taxon>Alteromonadales</taxon>
        <taxon>Pseudoalteromonadaceae</taxon>
        <taxon>Pseudoalteromonas</taxon>
    </lineage>
</organism>
<name>A0ABD3YC77_9GAMM</name>
<reference evidence="1 2" key="1">
    <citation type="submission" date="2014-04" db="EMBL/GenBank/DDBJ databases">
        <title>Pseudoalteromonas galatheae sp. nov., isolated from a deep-sea polychaete near Canal Concepcion, Chile.</title>
        <authorList>
            <person name="Machado H.R."/>
            <person name="Gram L."/>
            <person name="Vynne N.G."/>
        </authorList>
    </citation>
    <scope>NUCLEOTIDE SEQUENCE [LARGE SCALE GENOMIC DNA]</scope>
    <source>
        <strain evidence="1 2">KMM216</strain>
    </source>
</reference>
<dbReference type="RefSeq" id="WP_045984455.1">
    <property type="nucleotide sequence ID" value="NZ_JJNZ01000014.1"/>
</dbReference>
<gene>
    <name evidence="1" type="ORF">DC53_05055</name>
</gene>
<dbReference type="AlphaFoldDB" id="A0ABD3YC77"/>
<evidence type="ECO:0000313" key="1">
    <source>
        <dbReference type="EMBL" id="KDC52299.1"/>
    </source>
</evidence>
<accession>A0ABD3YC77</accession>
<dbReference type="Proteomes" id="UP000027154">
    <property type="component" value="Unassembled WGS sequence"/>
</dbReference>
<evidence type="ECO:0000313" key="2">
    <source>
        <dbReference type="Proteomes" id="UP000027154"/>
    </source>
</evidence>
<evidence type="ECO:0008006" key="3">
    <source>
        <dbReference type="Google" id="ProtNLM"/>
    </source>
</evidence>
<sequence>MDNRPDNFVHQFEDVIDMYGEVCDWFNELGFSYSKNRYGLYKRHFDKFIEMAKTSSVPDDKDELIKFKRKFDNAYIEVNEIIRIYNNLKSINSSEFIEQIKIIVSGQEFRANSDNDQARDFLFELSVACRFIKAGFPVSLTGVCDVVVDLGIDGTLFVECKRIKSENRIDKNVKKANKQIIKRVQLHKSSKVKGLVAINVTDLLPKTNMLFPDSMSATIAIHRGASNNFIRQKLEKLKAGMSNKCLGVLCESAMMHYFSRESNIPGFSYSRHTEYIAYSDSVLFESLVPKISRQDIK</sequence>
<protein>
    <recommendedName>
        <fullName evidence="3">Restriction endonuclease type IV Mrr domain-containing protein</fullName>
    </recommendedName>
</protein>
<dbReference type="EMBL" id="JJNZ01000014">
    <property type="protein sequence ID" value="KDC52299.1"/>
    <property type="molecule type" value="Genomic_DNA"/>
</dbReference>